<accession>Q7VLQ5</accession>
<dbReference type="HOGENOM" id="CLU_105009_2_0_6"/>
<dbReference type="KEGG" id="hdu:HD_1367"/>
<protein>
    <recommendedName>
        <fullName evidence="4">DUF1439 domain-containing protein</fullName>
    </recommendedName>
</protein>
<proteinExistence type="predicted"/>
<organism evidence="2 3">
    <name type="scientific">Haemophilus ducreyi (strain 35000HP / ATCC 700724)</name>
    <dbReference type="NCBI Taxonomy" id="233412"/>
    <lineage>
        <taxon>Bacteria</taxon>
        <taxon>Pseudomonadati</taxon>
        <taxon>Pseudomonadota</taxon>
        <taxon>Gammaproteobacteria</taxon>
        <taxon>Pasteurellales</taxon>
        <taxon>Pasteurellaceae</taxon>
        <taxon>Haemophilus</taxon>
    </lineage>
</organism>
<dbReference type="AlphaFoldDB" id="Q7VLQ5"/>
<keyword evidence="3" id="KW-1185">Reference proteome</keyword>
<dbReference type="eggNOG" id="ENOG502Z7KF">
    <property type="taxonomic scope" value="Bacteria"/>
</dbReference>
<dbReference type="Pfam" id="PF07273">
    <property type="entry name" value="DUF1439"/>
    <property type="match status" value="1"/>
</dbReference>
<dbReference type="InterPro" id="IPR010835">
    <property type="entry name" value="DUF1439"/>
</dbReference>
<evidence type="ECO:0008006" key="4">
    <source>
        <dbReference type="Google" id="ProtNLM"/>
    </source>
</evidence>
<name>Q7VLQ5_HAEDU</name>
<feature type="chain" id="PRO_5004292572" description="DUF1439 domain-containing protein" evidence="1">
    <location>
        <begin position="29"/>
        <end position="196"/>
    </location>
</feature>
<sequence>MTRKQMKTLVNRLFIISTFLLTSVQSYANFIDISEQQINQYLATKLTEKFRMQDQIGIPGLFQLNYHLHNLTTQIGRTDANKVSLSGIIDGVLLLKGKSYDAQLNLNIDTTPYYDTKTGKLYLKDIRLLNYSASPEKYQDKLQAFLPLLVDGLSKMLNNTPIYTLDENKTQEALLKKFGKAIVIEQGKLSLQTALF</sequence>
<keyword evidence="1" id="KW-0732">Signal</keyword>
<evidence type="ECO:0000313" key="3">
    <source>
        <dbReference type="Proteomes" id="UP000001022"/>
    </source>
</evidence>
<feature type="signal peptide" evidence="1">
    <location>
        <begin position="1"/>
        <end position="28"/>
    </location>
</feature>
<dbReference type="Gene3D" id="3.15.10.40">
    <property type="entry name" value="Uncharacterised protein PF07273, DUF1439"/>
    <property type="match status" value="1"/>
</dbReference>
<evidence type="ECO:0000256" key="1">
    <source>
        <dbReference type="SAM" id="SignalP"/>
    </source>
</evidence>
<dbReference type="Proteomes" id="UP000001022">
    <property type="component" value="Chromosome"/>
</dbReference>
<dbReference type="EMBL" id="AE017143">
    <property type="protein sequence ID" value="AAP96180.1"/>
    <property type="molecule type" value="Genomic_DNA"/>
</dbReference>
<reference evidence="3" key="1">
    <citation type="submission" date="2003-06" db="EMBL/GenBank/DDBJ databases">
        <title>The complete genome sequence of Haemophilus ducreyi.</title>
        <authorList>
            <person name="Munson R.S. Jr."/>
            <person name="Ray W.C."/>
            <person name="Mahairas G."/>
            <person name="Sabo P."/>
            <person name="Mungur R."/>
            <person name="Johnson L."/>
            <person name="Nguyen D."/>
            <person name="Wang J."/>
            <person name="Forst C."/>
            <person name="Hood L."/>
        </authorList>
    </citation>
    <scope>NUCLEOTIDE SEQUENCE [LARGE SCALE GENOMIC DNA]</scope>
    <source>
        <strain evidence="3">35000HP / ATCC 700724</strain>
    </source>
</reference>
<gene>
    <name evidence="2" type="ordered locus">HD_1367</name>
</gene>
<dbReference type="STRING" id="233412.HD_1367"/>
<evidence type="ECO:0000313" key="2">
    <source>
        <dbReference type="EMBL" id="AAP96180.1"/>
    </source>
</evidence>